<evidence type="ECO:0000256" key="1">
    <source>
        <dbReference type="ARBA" id="ARBA00004370"/>
    </source>
</evidence>
<evidence type="ECO:0000313" key="8">
    <source>
        <dbReference type="Proteomes" id="UP001478817"/>
    </source>
</evidence>
<reference evidence="7 8" key="1">
    <citation type="submission" date="2024-04" db="EMBL/GenBank/DDBJ databases">
        <title>Human intestinal bacterial collection.</title>
        <authorList>
            <person name="Pauvert C."/>
            <person name="Hitch T.C.A."/>
            <person name="Clavel T."/>
        </authorList>
    </citation>
    <scope>NUCLEOTIDE SEQUENCE [LARGE SCALE GENOMIC DNA]</scope>
    <source>
        <strain evidence="7 8">CLA-AA-H197</strain>
    </source>
</reference>
<feature type="domain" description="Penicillin-binding protein transpeptidase" evidence="5">
    <location>
        <begin position="319"/>
        <end position="655"/>
    </location>
</feature>
<organism evidence="7 8">
    <name type="scientific">Paratractidigestivibacter faecalis</name>
    <dbReference type="NCBI Taxonomy" id="2292441"/>
    <lineage>
        <taxon>Bacteria</taxon>
        <taxon>Bacillati</taxon>
        <taxon>Actinomycetota</taxon>
        <taxon>Coriobacteriia</taxon>
        <taxon>Coriobacteriales</taxon>
        <taxon>Atopobiaceae</taxon>
        <taxon>Paratractidigestivibacter</taxon>
    </lineage>
</organism>
<keyword evidence="8" id="KW-1185">Reference proteome</keyword>
<keyword evidence="4" id="KW-1133">Transmembrane helix</keyword>
<feature type="transmembrane region" description="Helical" evidence="4">
    <location>
        <begin position="6"/>
        <end position="25"/>
    </location>
</feature>
<dbReference type="Pfam" id="PF03717">
    <property type="entry name" value="PBP_dimer"/>
    <property type="match status" value="1"/>
</dbReference>
<evidence type="ECO:0000256" key="4">
    <source>
        <dbReference type="SAM" id="Phobius"/>
    </source>
</evidence>
<evidence type="ECO:0000259" key="5">
    <source>
        <dbReference type="Pfam" id="PF00905"/>
    </source>
</evidence>
<dbReference type="PANTHER" id="PTHR30627">
    <property type="entry name" value="PEPTIDOGLYCAN D,D-TRANSPEPTIDASE"/>
    <property type="match status" value="1"/>
</dbReference>
<feature type="transmembrane region" description="Helical" evidence="4">
    <location>
        <begin position="59"/>
        <end position="78"/>
    </location>
</feature>
<evidence type="ECO:0000256" key="2">
    <source>
        <dbReference type="ARBA" id="ARBA00007171"/>
    </source>
</evidence>
<dbReference type="EC" id="3.4.16.4" evidence="7"/>
<keyword evidence="7" id="KW-0121">Carboxypeptidase</keyword>
<dbReference type="InterPro" id="IPR036138">
    <property type="entry name" value="PBP_dimer_sf"/>
</dbReference>
<dbReference type="EMBL" id="JBBNGS010000002">
    <property type="protein sequence ID" value="MEQ2636985.1"/>
    <property type="molecule type" value="Genomic_DNA"/>
</dbReference>
<dbReference type="InterPro" id="IPR050515">
    <property type="entry name" value="Beta-lactam/transpept"/>
</dbReference>
<comment type="caution">
    <text evidence="7">The sequence shown here is derived from an EMBL/GenBank/DDBJ whole genome shotgun (WGS) entry which is preliminary data.</text>
</comment>
<evidence type="ECO:0000313" key="7">
    <source>
        <dbReference type="EMBL" id="MEQ2636985.1"/>
    </source>
</evidence>
<dbReference type="InterPro" id="IPR017790">
    <property type="entry name" value="Penicillin-binding_protein_2"/>
</dbReference>
<dbReference type="NCBIfam" id="TIGR03423">
    <property type="entry name" value="pbp2_mrdA"/>
    <property type="match status" value="1"/>
</dbReference>
<keyword evidence="3 4" id="KW-0472">Membrane</keyword>
<dbReference type="InterPro" id="IPR001460">
    <property type="entry name" value="PCN-bd_Tpept"/>
</dbReference>
<keyword evidence="4" id="KW-0812">Transmembrane</keyword>
<dbReference type="InterPro" id="IPR005311">
    <property type="entry name" value="PBP_dimer"/>
</dbReference>
<dbReference type="SUPFAM" id="SSF56601">
    <property type="entry name" value="beta-lactamase/transpeptidase-like"/>
    <property type="match status" value="1"/>
</dbReference>
<dbReference type="Gene3D" id="3.30.1390.30">
    <property type="entry name" value="Penicillin-binding protein 2a, domain 3"/>
    <property type="match status" value="1"/>
</dbReference>
<comment type="similarity">
    <text evidence="2">Belongs to the transpeptidase family.</text>
</comment>
<dbReference type="RefSeq" id="WP_349181328.1">
    <property type="nucleotide sequence ID" value="NZ_JBBNGS010000002.1"/>
</dbReference>
<keyword evidence="7" id="KW-0378">Hydrolase</keyword>
<dbReference type="Gene3D" id="3.40.710.10">
    <property type="entry name" value="DD-peptidase/beta-lactamase superfamily"/>
    <property type="match status" value="1"/>
</dbReference>
<dbReference type="GO" id="GO:0009002">
    <property type="term" value="F:serine-type D-Ala-D-Ala carboxypeptidase activity"/>
    <property type="evidence" value="ECO:0007669"/>
    <property type="project" value="UniProtKB-EC"/>
</dbReference>
<keyword evidence="7" id="KW-0645">Protease</keyword>
<gene>
    <name evidence="7" type="primary">mrdA</name>
    <name evidence="7" type="ORF">AAAT05_01270</name>
</gene>
<comment type="subcellular location">
    <subcellularLocation>
        <location evidence="1">Membrane</location>
    </subcellularLocation>
</comment>
<sequence>MDFSLLVIAACAVLAVALVVVFLVYGRSEGTFKFDIGGSAPRAAGGSDESAEKTFSSRLVGLAVAVGGVFTVLLGRLWSMQLVSSDEYAQQAESNRTRTVYTSAPRGRILDRNGEEIVGNRPSLTVVAESSVLDDEVEMQLLASLLGMPCQAVRRKIQDSSEGAQSARTVCVDVSRRVVAFIGEHPALFPGVSVQQRTQRSYPYGTLAAHVVGYTGTLTSDQLKASQESSSGVSYRSGDVVGQTGVESRYESVLQGVRGETTVYVDSSGTVLEESTSIAPQSGSDLFLTLDLNVQKAAEESLEKVIMQMRDKGYPASSGSVVAVDCTNGEVIAMASYPTYSPNMFVGGIATADWDTLSSEDANYPLLNRVIAGQFPSGSTIKPLVTLGALKDGIIDLSSTWYCTGWWNWNGDQSSNVGMNCWWKSGHGAVDIASGLTYSCDVVYYEIGKGYWYSSIDEGIQANFRNFGLGSATGIDLAGEAEGRVPTAEWKWNYWSNVPDEQRSWQGGDNCNICIGQGDLLVTLMQMVDAYCAIANRGTVWRPHVMKSVKARTGDGSVIQYKPKADSTVEFSDSYYDVVKRGMSGVIYEEDAVQARHWTNLDVKVCGKTGTAQRNTENPMGWFIAYAPADDPKYVIGANMDEVLSGATSAMYVVRDVFGAIYGQPDDYMVESTVADG</sequence>
<evidence type="ECO:0000256" key="3">
    <source>
        <dbReference type="ARBA" id="ARBA00023136"/>
    </source>
</evidence>
<dbReference type="InterPro" id="IPR012338">
    <property type="entry name" value="Beta-lactam/transpept-like"/>
</dbReference>
<dbReference type="Proteomes" id="UP001478817">
    <property type="component" value="Unassembled WGS sequence"/>
</dbReference>
<dbReference type="Gene3D" id="3.90.1310.10">
    <property type="entry name" value="Penicillin-binding protein 2a (Domain 2)"/>
    <property type="match status" value="1"/>
</dbReference>
<accession>A0ABV1IDK2</accession>
<dbReference type="Pfam" id="PF00905">
    <property type="entry name" value="Transpeptidase"/>
    <property type="match status" value="1"/>
</dbReference>
<protein>
    <submittedName>
        <fullName evidence="7">Penicillin-binding protein 2</fullName>
        <ecNumber evidence="7">3.4.16.4</ecNumber>
    </submittedName>
</protein>
<evidence type="ECO:0000259" key="6">
    <source>
        <dbReference type="Pfam" id="PF03717"/>
    </source>
</evidence>
<feature type="domain" description="Penicillin-binding protein dimerisation" evidence="6">
    <location>
        <begin position="102"/>
        <end position="275"/>
    </location>
</feature>
<proteinExistence type="inferred from homology"/>
<dbReference type="SUPFAM" id="SSF56519">
    <property type="entry name" value="Penicillin binding protein dimerisation domain"/>
    <property type="match status" value="1"/>
</dbReference>
<name>A0ABV1IDK2_9ACTN</name>